<organism evidence="1 2">
    <name type="scientific">Amycolatopsis speibonae</name>
    <dbReference type="NCBI Taxonomy" id="1450224"/>
    <lineage>
        <taxon>Bacteria</taxon>
        <taxon>Bacillati</taxon>
        <taxon>Actinomycetota</taxon>
        <taxon>Actinomycetes</taxon>
        <taxon>Pseudonocardiales</taxon>
        <taxon>Pseudonocardiaceae</taxon>
        <taxon>Amycolatopsis</taxon>
    </lineage>
</organism>
<comment type="caution">
    <text evidence="1">The sequence shown here is derived from an EMBL/GenBank/DDBJ whole genome shotgun (WGS) entry which is preliminary data.</text>
</comment>
<sequence>MNGQLSVADISSYLEHAGWRRREELWRGAALWTHVDADDLLVPARDGMGDSELRVAEIVEVLAIAEQRPEDEIVRDINSPDADQHWYRTFSTGLPSGFTTLRDGAQALNGMITVFGSAARAVVDGPHFAFSDDAPALVSSLVDRIELAPTRAGSYVFPVRVPLGDDPELTRRVSLQLLDAAVAVRDAAVSGDLAAFDSTVSAGVSAELCEGMRNLAGADGREPFEIGFRWARGLPAEAAPVSVTFPVGSAEIIAAAADHLRRRSPSGEVTVTGVVEGLHDQPAHDDRWRIRVRGEISGVNGSRRVLWARLSGQDAYSAAIAAHQERHLVRARGALSESGRRAELITVDFEVLG</sequence>
<accession>A0ABV7P0T8</accession>
<evidence type="ECO:0000313" key="2">
    <source>
        <dbReference type="Proteomes" id="UP001595645"/>
    </source>
</evidence>
<gene>
    <name evidence="1" type="ORF">ACFOSH_18345</name>
</gene>
<reference evidence="2" key="1">
    <citation type="journal article" date="2019" name="Int. J. Syst. Evol. Microbiol.">
        <title>The Global Catalogue of Microorganisms (GCM) 10K type strain sequencing project: providing services to taxonomists for standard genome sequencing and annotation.</title>
        <authorList>
            <consortium name="The Broad Institute Genomics Platform"/>
            <consortium name="The Broad Institute Genome Sequencing Center for Infectious Disease"/>
            <person name="Wu L."/>
            <person name="Ma J."/>
        </authorList>
    </citation>
    <scope>NUCLEOTIDE SEQUENCE [LARGE SCALE GENOMIC DNA]</scope>
    <source>
        <strain evidence="2">CGMCC 4.7676</strain>
    </source>
</reference>
<protein>
    <submittedName>
        <fullName evidence="1">Uncharacterized protein</fullName>
    </submittedName>
</protein>
<proteinExistence type="predicted"/>
<dbReference type="RefSeq" id="WP_378240152.1">
    <property type="nucleotide sequence ID" value="NZ_JBHRWK010000024.1"/>
</dbReference>
<dbReference type="EMBL" id="JBHRWK010000024">
    <property type="protein sequence ID" value="MFC3451396.1"/>
    <property type="molecule type" value="Genomic_DNA"/>
</dbReference>
<keyword evidence="2" id="KW-1185">Reference proteome</keyword>
<name>A0ABV7P0T8_9PSEU</name>
<dbReference type="Proteomes" id="UP001595645">
    <property type="component" value="Unassembled WGS sequence"/>
</dbReference>
<evidence type="ECO:0000313" key="1">
    <source>
        <dbReference type="EMBL" id="MFC3451396.1"/>
    </source>
</evidence>